<sequence>MKKLPLLLATTALLAGALPAQAHIVLQEAEIGKTFRAVLVVDHGCGKAATTAVRVQIPEGFYNVRPMLKAGWTVETVRGPYETPFESHGSMLEEGVKEITWTGGELPNDFFHEFVFRGTFGADVPTDQPFYFPVIQTCGNTEDAWIDTSGGENAELPAPSVTLSRAEASDGHHHGSSSKAPVSAGALKRRR</sequence>
<feature type="region of interest" description="Disordered" evidence="1">
    <location>
        <begin position="143"/>
        <end position="191"/>
    </location>
</feature>
<dbReference type="Pfam" id="PF07987">
    <property type="entry name" value="DUF1775"/>
    <property type="match status" value="1"/>
</dbReference>
<evidence type="ECO:0000313" key="5">
    <source>
        <dbReference type="Proteomes" id="UP001597521"/>
    </source>
</evidence>
<dbReference type="EMBL" id="JBHUNP010000001">
    <property type="protein sequence ID" value="MFD2647092.1"/>
    <property type="molecule type" value="Genomic_DNA"/>
</dbReference>
<reference evidence="5" key="1">
    <citation type="journal article" date="2019" name="Int. J. Syst. Evol. Microbiol.">
        <title>The Global Catalogue of Microorganisms (GCM) 10K type strain sequencing project: providing services to taxonomists for standard genome sequencing and annotation.</title>
        <authorList>
            <consortium name="The Broad Institute Genomics Platform"/>
            <consortium name="The Broad Institute Genome Sequencing Center for Infectious Disease"/>
            <person name="Wu L."/>
            <person name="Ma J."/>
        </authorList>
    </citation>
    <scope>NUCLEOTIDE SEQUENCE [LARGE SCALE GENOMIC DNA]</scope>
    <source>
        <strain evidence="5">CCM 7427</strain>
    </source>
</reference>
<accession>A0ABW5QHC7</accession>
<protein>
    <submittedName>
        <fullName evidence="4">YcnI family protein</fullName>
    </submittedName>
</protein>
<comment type="caution">
    <text evidence="4">The sequence shown here is derived from an EMBL/GenBank/DDBJ whole genome shotgun (WGS) entry which is preliminary data.</text>
</comment>
<dbReference type="RefSeq" id="WP_386832130.1">
    <property type="nucleotide sequence ID" value="NZ_JBHUNP010000001.1"/>
</dbReference>
<proteinExistence type="predicted"/>
<evidence type="ECO:0000313" key="4">
    <source>
        <dbReference type="EMBL" id="MFD2647092.1"/>
    </source>
</evidence>
<feature type="domain" description="YncI copper-binding" evidence="3">
    <location>
        <begin position="26"/>
        <end position="163"/>
    </location>
</feature>
<dbReference type="CDD" id="cd08545">
    <property type="entry name" value="YcnI_like"/>
    <property type="match status" value="1"/>
</dbReference>
<evidence type="ECO:0000259" key="3">
    <source>
        <dbReference type="Pfam" id="PF07987"/>
    </source>
</evidence>
<gene>
    <name evidence="4" type="ORF">ACFSX5_04685</name>
</gene>
<evidence type="ECO:0000256" key="1">
    <source>
        <dbReference type="SAM" id="MobiDB-lite"/>
    </source>
</evidence>
<name>A0ABW5QHC7_9HYPH</name>
<dbReference type="InterPro" id="IPR012533">
    <property type="entry name" value="YcnI-copper_dom"/>
</dbReference>
<keyword evidence="2" id="KW-0732">Signal</keyword>
<feature type="signal peptide" evidence="2">
    <location>
        <begin position="1"/>
        <end position="22"/>
    </location>
</feature>
<evidence type="ECO:0000256" key="2">
    <source>
        <dbReference type="SAM" id="SignalP"/>
    </source>
</evidence>
<dbReference type="InterPro" id="IPR038507">
    <property type="entry name" value="YcnI-like_sf"/>
</dbReference>
<dbReference type="Gene3D" id="2.60.40.2230">
    <property type="entry name" value="Uncharacterised protein YcnI-like PF07987, DUF1775"/>
    <property type="match status" value="1"/>
</dbReference>
<keyword evidence="5" id="KW-1185">Reference proteome</keyword>
<feature type="chain" id="PRO_5045655273" evidence="2">
    <location>
        <begin position="23"/>
        <end position="191"/>
    </location>
</feature>
<organism evidence="4 5">
    <name type="scientific">Devosia albogilva</name>
    <dbReference type="NCBI Taxonomy" id="429726"/>
    <lineage>
        <taxon>Bacteria</taxon>
        <taxon>Pseudomonadati</taxon>
        <taxon>Pseudomonadota</taxon>
        <taxon>Alphaproteobacteria</taxon>
        <taxon>Hyphomicrobiales</taxon>
        <taxon>Devosiaceae</taxon>
        <taxon>Devosia</taxon>
    </lineage>
</organism>
<dbReference type="Proteomes" id="UP001597521">
    <property type="component" value="Unassembled WGS sequence"/>
</dbReference>